<dbReference type="RefSeq" id="WP_045433260.1">
    <property type="nucleotide sequence ID" value="NZ_AP014631.1"/>
</dbReference>
<evidence type="ECO:0000313" key="3">
    <source>
        <dbReference type="Proteomes" id="UP000031641"/>
    </source>
</evidence>
<keyword evidence="3" id="KW-1185">Reference proteome</keyword>
<name>A0A077L6F1_9BACT</name>
<dbReference type="KEGG" id="mcan:MCAN360_0112"/>
<dbReference type="EMBL" id="AP014631">
    <property type="protein sequence ID" value="BAP39386.1"/>
    <property type="molecule type" value="Genomic_DNA"/>
</dbReference>
<keyword evidence="1" id="KW-1133">Transmembrane helix</keyword>
<keyword evidence="1" id="KW-0812">Transmembrane</keyword>
<feature type="transmembrane region" description="Helical" evidence="1">
    <location>
        <begin position="12"/>
        <end position="30"/>
    </location>
</feature>
<dbReference type="HOGENOM" id="CLU_377146_0_0_14"/>
<gene>
    <name evidence="2" type="ORF">MCAN360_0112</name>
</gene>
<organism evidence="2 3">
    <name type="scientific">Metamycoplasma canadense</name>
    <dbReference type="NCBI Taxonomy" id="29554"/>
    <lineage>
        <taxon>Bacteria</taxon>
        <taxon>Bacillati</taxon>
        <taxon>Mycoplasmatota</taxon>
        <taxon>Mycoplasmoidales</taxon>
        <taxon>Metamycoplasmataceae</taxon>
        <taxon>Metamycoplasma</taxon>
    </lineage>
</organism>
<proteinExistence type="predicted"/>
<sequence length="735" mass="87792">MKAKSKAKILNSLIISVGITTLITTIIPYLKNCSTSKKDSKFSKQILKVNENNNNNNNITNKNENEINIFKKDTTEMFSNNIVLPLINLNKQANNLAVSLDKLDNLDSLFEKEVENNNLISLSSELNSKIKTLGYTEKDFQNVEYEKNKKVLLPETLDLKILTKNKNEILNKAKEIAFNKINNLKEIEYIKEKNDDEIKEAKSINELKKIINKNENKSNFLVSLKDSIYYSKSAKLKINNEFKQKSSENEILEYVNNYHSITDYKKQFYDTEFDLNSNNDKAISYFAKKNFFDATDKDQTNKIQKDFKETIDLKKELFLYLQKIMNRAKDMADSEWGQFFGYFWWEGLHWRQQSLFETFSLFSGLSDTYGQVFWISNFLYEKKDIKNFLNFLKTIYDEFLTNLNWTKEDLETKFETHDFELKPILAKKWVLLYEEIMSKTNMSRFNKINQHWLFFRVWNGFDAPDTRGEEWDPRLKDLYIKTGKNLWIYGYNHENLDLYGTDRNFDYFKNNINFDSNIKNKIVQSPENYNFWYESPDPRELLNIDEFEGKKIYVNNSINTETNKLIQNPFFIYKTFKNPLTNLIDPLKFETLEKDRIKNDNLPKSLVSFFIYNFRNRFLIDKENLSDPNHYFLATEIMRKLFLNINNKYTIEEYNDYFEHHFPNNFEEHKAKAIKRDYYLTNLVSDTEFTMEKFTKEAVLMEYLNLVFKTEKKEDVEKNISKFLEVLDNEIEKSN</sequence>
<evidence type="ECO:0000313" key="2">
    <source>
        <dbReference type="EMBL" id="BAP39386.1"/>
    </source>
</evidence>
<dbReference type="Proteomes" id="UP000031641">
    <property type="component" value="Chromosome"/>
</dbReference>
<evidence type="ECO:0000256" key="1">
    <source>
        <dbReference type="SAM" id="Phobius"/>
    </source>
</evidence>
<dbReference type="AlphaFoldDB" id="A0A077L6F1"/>
<keyword evidence="1" id="KW-0472">Membrane</keyword>
<protein>
    <submittedName>
        <fullName evidence="2">Uncharacterized protein</fullName>
    </submittedName>
</protein>
<accession>A0A077L6F1</accession>
<reference evidence="3" key="1">
    <citation type="journal article" date="2014" name="Genome Announc.">
        <title>Complete Genome Sequence of Mycoplasma canadense Strain HAZ 360_1 from Bovine Mastitic Milk in Japan.</title>
        <authorList>
            <person name="Hata E."/>
        </authorList>
    </citation>
    <scope>NUCLEOTIDE SEQUENCE [LARGE SCALE GENOMIC DNA]</scope>
    <source>
        <strain evidence="3">HAZ360_1</strain>
    </source>
</reference>